<accession>A0A451A2P0</accession>
<evidence type="ECO:0000313" key="2">
    <source>
        <dbReference type="EMBL" id="VFK60309.1"/>
    </source>
</evidence>
<evidence type="ECO:0000256" key="1">
    <source>
        <dbReference type="ARBA" id="ARBA00034120"/>
    </source>
</evidence>
<dbReference type="EMBL" id="CAADFW010000044">
    <property type="protein sequence ID" value="VFK60309.1"/>
    <property type="molecule type" value="Genomic_DNA"/>
</dbReference>
<protein>
    <recommendedName>
        <fullName evidence="3">Reverse transcriptase (RNA-dependent DNA polymerase)</fullName>
    </recommendedName>
</protein>
<dbReference type="PANTHER" id="PTHR34047:SF8">
    <property type="entry name" value="PROTEIN YKFC"/>
    <property type="match status" value="1"/>
</dbReference>
<dbReference type="InterPro" id="IPR051083">
    <property type="entry name" value="GrpII_Intron_Splice-Mob/Def"/>
</dbReference>
<dbReference type="PANTHER" id="PTHR34047">
    <property type="entry name" value="NUCLEAR INTRON MATURASE 1, MITOCHONDRIAL-RELATED"/>
    <property type="match status" value="1"/>
</dbReference>
<evidence type="ECO:0008006" key="3">
    <source>
        <dbReference type="Google" id="ProtNLM"/>
    </source>
</evidence>
<dbReference type="SUPFAM" id="SSF56672">
    <property type="entry name" value="DNA/RNA polymerases"/>
    <property type="match status" value="1"/>
</dbReference>
<dbReference type="AlphaFoldDB" id="A0A451A2P0"/>
<sequence>MRKAFKNVKRNQGAAGMDKVSIRMFEANIEQNLDSSMRDLKTRGKFQPKPLRRVRIPKGKGNTRPLGIPVLRDRIAQEVLRQLLSPVFEPLFHEDSIRSGFDPSAAVIWRWSGYCSFGNKGARLSWMPIFKASSTISRTRSS</sequence>
<gene>
    <name evidence="2" type="ORF">BECKTC1821F_GA0114240_104417</name>
</gene>
<organism evidence="2">
    <name type="scientific">Candidatus Kentrum sp. TC</name>
    <dbReference type="NCBI Taxonomy" id="2126339"/>
    <lineage>
        <taxon>Bacteria</taxon>
        <taxon>Pseudomonadati</taxon>
        <taxon>Pseudomonadota</taxon>
        <taxon>Gammaproteobacteria</taxon>
        <taxon>Candidatus Kentrum</taxon>
    </lineage>
</organism>
<reference evidence="2" key="1">
    <citation type="submission" date="2019-02" db="EMBL/GenBank/DDBJ databases">
        <authorList>
            <person name="Gruber-Vodicka R. H."/>
            <person name="Seah K. B. B."/>
        </authorList>
    </citation>
    <scope>NUCLEOTIDE SEQUENCE</scope>
    <source>
        <strain evidence="2">BECK_BZ126</strain>
    </source>
</reference>
<proteinExistence type="inferred from homology"/>
<dbReference type="InterPro" id="IPR043502">
    <property type="entry name" value="DNA/RNA_pol_sf"/>
</dbReference>
<comment type="similarity">
    <text evidence="1">Belongs to the bacterial reverse transcriptase family.</text>
</comment>
<name>A0A451A2P0_9GAMM</name>